<dbReference type="EMBL" id="JADNRY010000032">
    <property type="protein sequence ID" value="KAF9071501.1"/>
    <property type="molecule type" value="Genomic_DNA"/>
</dbReference>
<dbReference type="Proteomes" id="UP000772434">
    <property type="component" value="Unassembled WGS sequence"/>
</dbReference>
<gene>
    <name evidence="2" type="ORF">BDP27DRAFT_520289</name>
</gene>
<feature type="transmembrane region" description="Helical" evidence="1">
    <location>
        <begin position="6"/>
        <end position="31"/>
    </location>
</feature>
<keyword evidence="1" id="KW-1133">Transmembrane helix</keyword>
<keyword evidence="1" id="KW-0812">Transmembrane</keyword>
<protein>
    <submittedName>
        <fullName evidence="2">Uncharacterized protein</fullName>
    </submittedName>
</protein>
<keyword evidence="1" id="KW-0472">Membrane</keyword>
<keyword evidence="3" id="KW-1185">Reference proteome</keyword>
<sequence length="73" mass="8243">MEVQSFWSMLGCMLVFKSFTCLPVIFCYITLSQTHSRRPHTHTQSIVEQQVLVGSAQDSSGSDSWGFREEAQA</sequence>
<dbReference type="AlphaFoldDB" id="A0A9P5PY21"/>
<name>A0A9P5PY21_9AGAR</name>
<accession>A0A9P5PY21</accession>
<evidence type="ECO:0000313" key="3">
    <source>
        <dbReference type="Proteomes" id="UP000772434"/>
    </source>
</evidence>
<proteinExistence type="predicted"/>
<evidence type="ECO:0000313" key="2">
    <source>
        <dbReference type="EMBL" id="KAF9071501.1"/>
    </source>
</evidence>
<comment type="caution">
    <text evidence="2">The sequence shown here is derived from an EMBL/GenBank/DDBJ whole genome shotgun (WGS) entry which is preliminary data.</text>
</comment>
<reference evidence="2" key="1">
    <citation type="submission" date="2020-11" db="EMBL/GenBank/DDBJ databases">
        <authorList>
            <consortium name="DOE Joint Genome Institute"/>
            <person name="Ahrendt S."/>
            <person name="Riley R."/>
            <person name="Andreopoulos W."/>
            <person name="Labutti K."/>
            <person name="Pangilinan J."/>
            <person name="Ruiz-Duenas F.J."/>
            <person name="Barrasa J.M."/>
            <person name="Sanchez-Garcia M."/>
            <person name="Camarero S."/>
            <person name="Miyauchi S."/>
            <person name="Serrano A."/>
            <person name="Linde D."/>
            <person name="Babiker R."/>
            <person name="Drula E."/>
            <person name="Ayuso-Fernandez I."/>
            <person name="Pacheco R."/>
            <person name="Padilla G."/>
            <person name="Ferreira P."/>
            <person name="Barriuso J."/>
            <person name="Kellner H."/>
            <person name="Castanera R."/>
            <person name="Alfaro M."/>
            <person name="Ramirez L."/>
            <person name="Pisabarro A.G."/>
            <person name="Kuo A."/>
            <person name="Tritt A."/>
            <person name="Lipzen A."/>
            <person name="He G."/>
            <person name="Yan M."/>
            <person name="Ng V."/>
            <person name="Cullen D."/>
            <person name="Martin F."/>
            <person name="Rosso M.-N."/>
            <person name="Henrissat B."/>
            <person name="Hibbett D."/>
            <person name="Martinez A.T."/>
            <person name="Grigoriev I.V."/>
        </authorList>
    </citation>
    <scope>NUCLEOTIDE SEQUENCE</scope>
    <source>
        <strain evidence="2">AH 40177</strain>
    </source>
</reference>
<organism evidence="2 3">
    <name type="scientific">Rhodocollybia butyracea</name>
    <dbReference type="NCBI Taxonomy" id="206335"/>
    <lineage>
        <taxon>Eukaryota</taxon>
        <taxon>Fungi</taxon>
        <taxon>Dikarya</taxon>
        <taxon>Basidiomycota</taxon>
        <taxon>Agaricomycotina</taxon>
        <taxon>Agaricomycetes</taxon>
        <taxon>Agaricomycetidae</taxon>
        <taxon>Agaricales</taxon>
        <taxon>Marasmiineae</taxon>
        <taxon>Omphalotaceae</taxon>
        <taxon>Rhodocollybia</taxon>
    </lineage>
</organism>
<evidence type="ECO:0000256" key="1">
    <source>
        <dbReference type="SAM" id="Phobius"/>
    </source>
</evidence>